<dbReference type="AlphaFoldDB" id="A0A2V1E4F5"/>
<proteinExistence type="predicted"/>
<name>A0A2V1E4F5_9PLEO</name>
<accession>A0A2V1E4F5</accession>
<reference evidence="2 3" key="1">
    <citation type="journal article" date="2018" name="Sci. Rep.">
        <title>Comparative genomics provides insights into the lifestyle and reveals functional heterogeneity of dark septate endophytic fungi.</title>
        <authorList>
            <person name="Knapp D.G."/>
            <person name="Nemeth J.B."/>
            <person name="Barry K."/>
            <person name="Hainaut M."/>
            <person name="Henrissat B."/>
            <person name="Johnson J."/>
            <person name="Kuo A."/>
            <person name="Lim J.H.P."/>
            <person name="Lipzen A."/>
            <person name="Nolan M."/>
            <person name="Ohm R.A."/>
            <person name="Tamas L."/>
            <person name="Grigoriev I.V."/>
            <person name="Spatafora J.W."/>
            <person name="Nagy L.G."/>
            <person name="Kovacs G.M."/>
        </authorList>
    </citation>
    <scope>NUCLEOTIDE SEQUENCE [LARGE SCALE GENOMIC DNA]</scope>
    <source>
        <strain evidence="2 3">DSE2036</strain>
    </source>
</reference>
<feature type="chain" id="PRO_5015841361" evidence="1">
    <location>
        <begin position="20"/>
        <end position="240"/>
    </location>
</feature>
<gene>
    <name evidence="2" type="ORF">DM02DRAFT_109980</name>
</gene>
<dbReference type="OrthoDB" id="10641724at2759"/>
<dbReference type="EMBL" id="KZ805315">
    <property type="protein sequence ID" value="PVI05216.1"/>
    <property type="molecule type" value="Genomic_DNA"/>
</dbReference>
<keyword evidence="1" id="KW-0732">Signal</keyword>
<keyword evidence="3" id="KW-1185">Reference proteome</keyword>
<organism evidence="2 3">
    <name type="scientific">Periconia macrospinosa</name>
    <dbReference type="NCBI Taxonomy" id="97972"/>
    <lineage>
        <taxon>Eukaryota</taxon>
        <taxon>Fungi</taxon>
        <taxon>Dikarya</taxon>
        <taxon>Ascomycota</taxon>
        <taxon>Pezizomycotina</taxon>
        <taxon>Dothideomycetes</taxon>
        <taxon>Pleosporomycetidae</taxon>
        <taxon>Pleosporales</taxon>
        <taxon>Massarineae</taxon>
        <taxon>Periconiaceae</taxon>
        <taxon>Periconia</taxon>
    </lineage>
</organism>
<dbReference type="Proteomes" id="UP000244855">
    <property type="component" value="Unassembled WGS sequence"/>
</dbReference>
<feature type="signal peptide" evidence="1">
    <location>
        <begin position="1"/>
        <end position="19"/>
    </location>
</feature>
<sequence>MTSLFVAFTLLSRICPSLAETPTPTFKIVETSTLIPPYGTGPAVYYASSMGDDWKGTTYAISCVPQTTVNDPCQTATYGNSPQLFFQGSFDWYIVRSEVSTSASHLGFKTHCNVPTPPYQPGRVNSKITTPPPLPSCATLPTPFACQIQSRGQGVTSKIDMCSLGLRQHEVFMVESLPTSQAMASSSSLSFTDIGRTVTGAPIPTITLFEQPPSLGTTGKEVGRGVVGLAIAAVVMLAVG</sequence>
<protein>
    <submittedName>
        <fullName evidence="2">Uncharacterized protein</fullName>
    </submittedName>
</protein>
<evidence type="ECO:0000256" key="1">
    <source>
        <dbReference type="SAM" id="SignalP"/>
    </source>
</evidence>
<evidence type="ECO:0000313" key="3">
    <source>
        <dbReference type="Proteomes" id="UP000244855"/>
    </source>
</evidence>
<evidence type="ECO:0000313" key="2">
    <source>
        <dbReference type="EMBL" id="PVI05216.1"/>
    </source>
</evidence>